<sequence>MKKEPAVTVLMPVYNGEKYLAEAIESILNQTFADFEFLIINDASKDRTVEIIESYKDERIRLVHNEQNLRLIATLNKGIGLARGTYLARMDADDISVPQRLERQVAFLDANPGIAVCGCWADMIGENAGHIWKFPMTHEEIKARLLFENCISHPGVTVRRSILEDPALRYDPQYTHVEDWEFWSHISMEHKLHNLQEILLHYRLNDNSVSRLYEDEQSFNNRKVFIPYLKRLGIEPAEAEIDTHRRFNFEPWPFTPDRAFIESCHTWLMKLQAANRAKEIYAEPAFTNQLAQKWYLVCSRSRNLGWWVWTQFWKSPLINNRRLSIKQRTKFILKSAAGKN</sequence>
<dbReference type="InterPro" id="IPR001173">
    <property type="entry name" value="Glyco_trans_2-like"/>
</dbReference>
<dbReference type="Gene3D" id="3.90.550.10">
    <property type="entry name" value="Spore Coat Polysaccharide Biosynthesis Protein SpsA, Chain A"/>
    <property type="match status" value="1"/>
</dbReference>
<evidence type="ECO:0000313" key="3">
    <source>
        <dbReference type="EMBL" id="GGF82363.1"/>
    </source>
</evidence>
<reference evidence="3" key="2">
    <citation type="submission" date="2020-09" db="EMBL/GenBank/DDBJ databases">
        <authorList>
            <person name="Sun Q."/>
            <person name="Zhou Y."/>
        </authorList>
    </citation>
    <scope>NUCLEOTIDE SEQUENCE</scope>
    <source>
        <strain evidence="3">CGMCC 1.16134</strain>
    </source>
</reference>
<keyword evidence="4" id="KW-1185">Reference proteome</keyword>
<dbReference type="EMBL" id="BMKR01000010">
    <property type="protein sequence ID" value="GGF82363.1"/>
    <property type="molecule type" value="Genomic_DNA"/>
</dbReference>
<protein>
    <submittedName>
        <fullName evidence="3">Glycosyl transferase</fullName>
    </submittedName>
</protein>
<dbReference type="Proteomes" id="UP000637643">
    <property type="component" value="Unassembled WGS sequence"/>
</dbReference>
<evidence type="ECO:0000256" key="1">
    <source>
        <dbReference type="ARBA" id="ARBA00006739"/>
    </source>
</evidence>
<dbReference type="PANTHER" id="PTHR22916">
    <property type="entry name" value="GLYCOSYLTRANSFERASE"/>
    <property type="match status" value="1"/>
</dbReference>
<dbReference type="InterPro" id="IPR029044">
    <property type="entry name" value="Nucleotide-diphossugar_trans"/>
</dbReference>
<evidence type="ECO:0000259" key="2">
    <source>
        <dbReference type="Pfam" id="PF00535"/>
    </source>
</evidence>
<organism evidence="3 4">
    <name type="scientific">Paenibacillus albidus</name>
    <dbReference type="NCBI Taxonomy" id="2041023"/>
    <lineage>
        <taxon>Bacteria</taxon>
        <taxon>Bacillati</taxon>
        <taxon>Bacillota</taxon>
        <taxon>Bacilli</taxon>
        <taxon>Bacillales</taxon>
        <taxon>Paenibacillaceae</taxon>
        <taxon>Paenibacillus</taxon>
    </lineage>
</organism>
<keyword evidence="3" id="KW-0808">Transferase</keyword>
<gene>
    <name evidence="3" type="ORF">GCM10010912_29340</name>
</gene>
<dbReference type="RefSeq" id="WP_189025981.1">
    <property type="nucleotide sequence ID" value="NZ_BMKR01000010.1"/>
</dbReference>
<dbReference type="GO" id="GO:0016758">
    <property type="term" value="F:hexosyltransferase activity"/>
    <property type="evidence" value="ECO:0007669"/>
    <property type="project" value="UniProtKB-ARBA"/>
</dbReference>
<dbReference type="Pfam" id="PF00535">
    <property type="entry name" value="Glycos_transf_2"/>
    <property type="match status" value="1"/>
</dbReference>
<proteinExistence type="inferred from homology"/>
<dbReference type="AlphaFoldDB" id="A0A917FG73"/>
<comment type="similarity">
    <text evidence="1">Belongs to the glycosyltransferase 2 family.</text>
</comment>
<dbReference type="SUPFAM" id="SSF53448">
    <property type="entry name" value="Nucleotide-diphospho-sugar transferases"/>
    <property type="match status" value="1"/>
</dbReference>
<evidence type="ECO:0000313" key="4">
    <source>
        <dbReference type="Proteomes" id="UP000637643"/>
    </source>
</evidence>
<accession>A0A917FG73</accession>
<dbReference type="PANTHER" id="PTHR22916:SF3">
    <property type="entry name" value="UDP-GLCNAC:BETAGAL BETA-1,3-N-ACETYLGLUCOSAMINYLTRANSFERASE-LIKE PROTEIN 1"/>
    <property type="match status" value="1"/>
</dbReference>
<feature type="domain" description="Glycosyltransferase 2-like" evidence="2">
    <location>
        <begin position="8"/>
        <end position="162"/>
    </location>
</feature>
<name>A0A917FG73_9BACL</name>
<dbReference type="CDD" id="cd00761">
    <property type="entry name" value="Glyco_tranf_GTA_type"/>
    <property type="match status" value="1"/>
</dbReference>
<reference evidence="3" key="1">
    <citation type="journal article" date="2014" name="Int. J. Syst. Evol. Microbiol.">
        <title>Complete genome sequence of Corynebacterium casei LMG S-19264T (=DSM 44701T), isolated from a smear-ripened cheese.</title>
        <authorList>
            <consortium name="US DOE Joint Genome Institute (JGI-PGF)"/>
            <person name="Walter F."/>
            <person name="Albersmeier A."/>
            <person name="Kalinowski J."/>
            <person name="Ruckert C."/>
        </authorList>
    </citation>
    <scope>NUCLEOTIDE SEQUENCE</scope>
    <source>
        <strain evidence="3">CGMCC 1.16134</strain>
    </source>
</reference>
<comment type="caution">
    <text evidence="3">The sequence shown here is derived from an EMBL/GenBank/DDBJ whole genome shotgun (WGS) entry which is preliminary data.</text>
</comment>